<name>A0A2S1R0W3_9FLAO</name>
<reference evidence="1 2" key="1">
    <citation type="submission" date="2018-04" db="EMBL/GenBank/DDBJ databases">
        <title>Genome sequencing of Flavobacterium sp. HYN0059.</title>
        <authorList>
            <person name="Yi H."/>
            <person name="Baek C."/>
        </authorList>
    </citation>
    <scope>NUCLEOTIDE SEQUENCE [LARGE SCALE GENOMIC DNA]</scope>
    <source>
        <strain evidence="1 2">HYN0059</strain>
    </source>
</reference>
<evidence type="ECO:0000313" key="1">
    <source>
        <dbReference type="EMBL" id="AWH86343.1"/>
    </source>
</evidence>
<dbReference type="Proteomes" id="UP000244929">
    <property type="component" value="Chromosome"/>
</dbReference>
<dbReference type="AlphaFoldDB" id="A0A2S1R0W3"/>
<protein>
    <submittedName>
        <fullName evidence="1">Uncharacterized protein</fullName>
    </submittedName>
</protein>
<keyword evidence="2" id="KW-1185">Reference proteome</keyword>
<sequence length="106" mass="12641">MVWNLYTWVILKKSAKSKDLALFLFNNLIEYKIIRFLVSFTFGFDVQSSHHDRIKPFKRYKRMVLNIVGIYFNSKYIKNLKPVIAPTKKGQLPKLPLTRKIHHFLS</sequence>
<evidence type="ECO:0000313" key="2">
    <source>
        <dbReference type="Proteomes" id="UP000244929"/>
    </source>
</evidence>
<gene>
    <name evidence="1" type="ORF">HYN59_15050</name>
</gene>
<organism evidence="1 2">
    <name type="scientific">Flavobacterium album</name>
    <dbReference type="NCBI Taxonomy" id="2175091"/>
    <lineage>
        <taxon>Bacteria</taxon>
        <taxon>Pseudomonadati</taxon>
        <taxon>Bacteroidota</taxon>
        <taxon>Flavobacteriia</taxon>
        <taxon>Flavobacteriales</taxon>
        <taxon>Flavobacteriaceae</taxon>
        <taxon>Flavobacterium</taxon>
    </lineage>
</organism>
<dbReference type="KEGG" id="falb:HYN59_15050"/>
<dbReference type="EMBL" id="CP029186">
    <property type="protein sequence ID" value="AWH86343.1"/>
    <property type="molecule type" value="Genomic_DNA"/>
</dbReference>
<proteinExistence type="predicted"/>
<accession>A0A2S1R0W3</accession>